<dbReference type="Pfam" id="PF00400">
    <property type="entry name" value="WD40"/>
    <property type="match status" value="3"/>
</dbReference>
<dbReference type="GO" id="GO:0010970">
    <property type="term" value="P:transport along microtubule"/>
    <property type="evidence" value="ECO:0007669"/>
    <property type="project" value="TreeGrafter"/>
</dbReference>
<dbReference type="PANTHER" id="PTHR12442">
    <property type="entry name" value="DYNEIN INTERMEDIATE CHAIN"/>
    <property type="match status" value="1"/>
</dbReference>
<comment type="subcellular location">
    <subcellularLocation>
        <location evidence="1">Cytoplasm</location>
    </subcellularLocation>
</comment>
<reference evidence="7" key="1">
    <citation type="submission" date="2016-11" db="UniProtKB">
        <authorList>
            <consortium name="WormBaseParasite"/>
        </authorList>
    </citation>
    <scope>IDENTIFICATION</scope>
</reference>
<accession>A0A1I7Y5M7</accession>
<evidence type="ECO:0000256" key="1">
    <source>
        <dbReference type="ARBA" id="ARBA00004496"/>
    </source>
</evidence>
<evidence type="ECO:0000256" key="3">
    <source>
        <dbReference type="ARBA" id="ARBA00022574"/>
    </source>
</evidence>
<dbReference type="GO" id="GO:0005737">
    <property type="term" value="C:cytoplasm"/>
    <property type="evidence" value="ECO:0007669"/>
    <property type="project" value="UniProtKB-SubCell"/>
</dbReference>
<keyword evidence="2" id="KW-0963">Cytoplasm</keyword>
<dbReference type="Proteomes" id="UP000095287">
    <property type="component" value="Unplaced"/>
</dbReference>
<keyword evidence="6" id="KW-1185">Reference proteome</keyword>
<feature type="region of interest" description="Disordered" evidence="5">
    <location>
        <begin position="1"/>
        <end position="32"/>
    </location>
</feature>
<evidence type="ECO:0000313" key="7">
    <source>
        <dbReference type="WBParaSite" id="L893_g12869.t1"/>
    </source>
</evidence>
<dbReference type="GO" id="GO:0005868">
    <property type="term" value="C:cytoplasmic dynein complex"/>
    <property type="evidence" value="ECO:0007669"/>
    <property type="project" value="TreeGrafter"/>
</dbReference>
<evidence type="ECO:0000256" key="4">
    <source>
        <dbReference type="ARBA" id="ARBA00022737"/>
    </source>
</evidence>
<evidence type="ECO:0000256" key="2">
    <source>
        <dbReference type="ARBA" id="ARBA00022490"/>
    </source>
</evidence>
<dbReference type="Gene3D" id="2.130.10.10">
    <property type="entry name" value="YVTN repeat-like/Quinoprotein amine dehydrogenase"/>
    <property type="match status" value="1"/>
</dbReference>
<dbReference type="InterPro" id="IPR036322">
    <property type="entry name" value="WD40_repeat_dom_sf"/>
</dbReference>
<dbReference type="PANTHER" id="PTHR12442:SF22">
    <property type="entry name" value="CYTOPLASMIC DYNEIN 1 INTERMEDIATE CHAIN-RELATED"/>
    <property type="match status" value="1"/>
</dbReference>
<dbReference type="SUPFAM" id="SSF50978">
    <property type="entry name" value="WD40 repeat-like"/>
    <property type="match status" value="1"/>
</dbReference>
<dbReference type="InterPro" id="IPR015943">
    <property type="entry name" value="WD40/YVTN_repeat-like_dom_sf"/>
</dbReference>
<dbReference type="InterPro" id="IPR001680">
    <property type="entry name" value="WD40_rpt"/>
</dbReference>
<keyword evidence="4" id="KW-0677">Repeat</keyword>
<dbReference type="GO" id="GO:0045504">
    <property type="term" value="F:dynein heavy chain binding"/>
    <property type="evidence" value="ECO:0007669"/>
    <property type="project" value="TreeGrafter"/>
</dbReference>
<dbReference type="WBParaSite" id="L893_g12869.t1">
    <property type="protein sequence ID" value="L893_g12869.t1"/>
    <property type="gene ID" value="L893_g12869"/>
</dbReference>
<dbReference type="AlphaFoldDB" id="A0A1I7Y5M7"/>
<dbReference type="InterPro" id="IPR050687">
    <property type="entry name" value="Dynein_IC"/>
</dbReference>
<organism evidence="6 7">
    <name type="scientific">Steinernema glaseri</name>
    <dbReference type="NCBI Taxonomy" id="37863"/>
    <lineage>
        <taxon>Eukaryota</taxon>
        <taxon>Metazoa</taxon>
        <taxon>Ecdysozoa</taxon>
        <taxon>Nematoda</taxon>
        <taxon>Chromadorea</taxon>
        <taxon>Rhabditida</taxon>
        <taxon>Tylenchina</taxon>
        <taxon>Panagrolaimomorpha</taxon>
        <taxon>Strongyloidoidea</taxon>
        <taxon>Steinernematidae</taxon>
        <taxon>Steinernema</taxon>
    </lineage>
</organism>
<dbReference type="SMART" id="SM00320">
    <property type="entry name" value="WD40"/>
    <property type="match status" value="5"/>
</dbReference>
<evidence type="ECO:0000313" key="6">
    <source>
        <dbReference type="Proteomes" id="UP000095287"/>
    </source>
</evidence>
<evidence type="ECO:0000256" key="5">
    <source>
        <dbReference type="SAM" id="MobiDB-lite"/>
    </source>
</evidence>
<feature type="region of interest" description="Disordered" evidence="5">
    <location>
        <begin position="46"/>
        <end position="71"/>
    </location>
</feature>
<proteinExistence type="predicted"/>
<feature type="compositionally biased region" description="Basic and acidic residues" evidence="5">
    <location>
        <begin position="1"/>
        <end position="12"/>
    </location>
</feature>
<name>A0A1I7Y5M7_9BILA</name>
<protein>
    <submittedName>
        <fullName evidence="7">WD_REPEATS_REGION domain-containing protein</fullName>
    </submittedName>
</protein>
<sequence length="643" mass="72064">MLARVREQRRQNEIQQLARPSGDAPPPAPVAAQNVDVEQILADAGIDARVSPALPNREPSPAVQPPPTTAPPKTLDACALEMTETQQITILTREITNYSKTTQTDDEARYSGCEFSLGSQEFAFDEYSEGERHDIDFDESPTREIQNFLPHLSLHKINKDEPVEERQEDQRVPEFSEEEKKQILNNPGCIQFVEQAVRVIERVLGENEDVYVDYAHDATLDDRTDNGEKLVKTREFYDEKWTEGRYVTALDCSDLHPELIAVAYSENKAKPLDPEGVVEVWNTKFKKQTPEYTFFSPSKIRSLCFARFHPNLILGGCYSGQICMWDNRRNKKTPVNKSPLSQTSHTHPIYCLKVIGSQNAHQLISVSTDGRLCYWNIENLNEPIGSIDIQSNSAKGKQVPVISMSFAPNEVNNFVVGSEEGIVYPCSRHDQQKNGVIGTLEGEHKAPVSAVDVYRASNQLSGDNSHLFLSSSVDWSIKLWSLKDEKKPMLRSFDKHGDYVMDVAWHPSHPSVFASVDASGYLFLWNINEDLESPVAVLYMGDGVALRKLMWTENGKQLVLGDDRGKVHIYDVHDNISNVKSEEHTRFNRTLREIHRAALEADEAQGEEFSLPRVSSGVGAAMGNGIAAAAVPPSANVSPRQQY</sequence>
<dbReference type="GO" id="GO:0045503">
    <property type="term" value="F:dynein light chain binding"/>
    <property type="evidence" value="ECO:0007669"/>
    <property type="project" value="TreeGrafter"/>
</dbReference>
<keyword evidence="3" id="KW-0853">WD repeat</keyword>